<dbReference type="GO" id="GO:0004309">
    <property type="term" value="F:exopolyphosphatase activity"/>
    <property type="evidence" value="ECO:0007669"/>
    <property type="project" value="UniProtKB-EC"/>
</dbReference>
<dbReference type="InterPro" id="IPR050273">
    <property type="entry name" value="GppA/Ppx_hydrolase"/>
</dbReference>
<dbReference type="EC" id="3.6.1.11" evidence="3"/>
<accession>A0A4U8W8A9</accession>
<dbReference type="CDD" id="cd24006">
    <property type="entry name" value="ASKHA_NBD_PPX_GppA"/>
    <property type="match status" value="1"/>
</dbReference>
<accession>A0A1G9K5T4</accession>
<evidence type="ECO:0000313" key="2">
    <source>
        <dbReference type="EMBL" id="SDL44896.1"/>
    </source>
</evidence>
<name>A0A1G9K5T4_9FLAO</name>
<organism evidence="3 5">
    <name type="scientific">Chryseobacterium taihuense</name>
    <dbReference type="NCBI Taxonomy" id="1141221"/>
    <lineage>
        <taxon>Bacteria</taxon>
        <taxon>Pseudomonadati</taxon>
        <taxon>Bacteroidota</taxon>
        <taxon>Flavobacteriia</taxon>
        <taxon>Flavobacteriales</taxon>
        <taxon>Weeksellaceae</taxon>
        <taxon>Chryseobacterium group</taxon>
        <taxon>Chryseobacterium</taxon>
    </lineage>
</organism>
<dbReference type="OrthoDB" id="9814545at2"/>
<feature type="domain" description="Ppx/GppA phosphatase N-terminal" evidence="1">
    <location>
        <begin position="39"/>
        <end position="285"/>
    </location>
</feature>
<gene>
    <name evidence="3" type="primary">ppx</name>
    <name evidence="3" type="ORF">NCTC12078_00317</name>
    <name evidence="2" type="ORF">SAMN05216273_101215</name>
</gene>
<dbReference type="Gene3D" id="3.30.420.40">
    <property type="match status" value="1"/>
</dbReference>
<dbReference type="InterPro" id="IPR003695">
    <property type="entry name" value="Ppx_GppA_N"/>
</dbReference>
<sequence length="297" mass="33685">MIIAAIDIGSNAARLLINEVKIQNGKPEFIKLNLLRIPLRLGMDVFTIGKIGDERKKMVIDSMKIFSDLMRIYKVDHYRACATSAMRDAANGQEIIQQVKQTSEIDIEIISGDEEATLIYENHVAEGLDKNFAYLYVDVGGGSTELTFYENGKMIYERSFNIGTIRLLNNLVTESNWKEMKEEIKKNISSKKPIVAIGSGGNINKVFSMSKTKDGRPISSAHLKKVYKEFNELTVEERMTKYGFRQDRADVLVHALKIYNNVMTWSEITKIFVPKISVADGLIHHIYNKVSHSKSLE</sequence>
<evidence type="ECO:0000259" key="1">
    <source>
        <dbReference type="Pfam" id="PF02541"/>
    </source>
</evidence>
<evidence type="ECO:0000313" key="4">
    <source>
        <dbReference type="Proteomes" id="UP000199242"/>
    </source>
</evidence>
<dbReference type="Gene3D" id="3.30.420.150">
    <property type="entry name" value="Exopolyphosphatase. Domain 2"/>
    <property type="match status" value="1"/>
</dbReference>
<keyword evidence="4" id="KW-1185">Reference proteome</keyword>
<dbReference type="PANTHER" id="PTHR30005:SF0">
    <property type="entry name" value="RETROGRADE REGULATION PROTEIN 2"/>
    <property type="match status" value="1"/>
</dbReference>
<dbReference type="EMBL" id="FNHD01000001">
    <property type="protein sequence ID" value="SDL44896.1"/>
    <property type="molecule type" value="Genomic_DNA"/>
</dbReference>
<dbReference type="AlphaFoldDB" id="A0A1G9K5T4"/>
<protein>
    <submittedName>
        <fullName evidence="2 3">Exopolyphosphatase</fullName>
        <ecNumber evidence="3">3.6.1.11</ecNumber>
    </submittedName>
</protein>
<dbReference type="STRING" id="1141221.SAMN05216273_101215"/>
<dbReference type="Pfam" id="PF02541">
    <property type="entry name" value="Ppx-GppA"/>
    <property type="match status" value="1"/>
</dbReference>
<dbReference type="KEGG" id="ctai:NCTC12078_00317"/>
<reference evidence="2 4" key="1">
    <citation type="submission" date="2016-10" db="EMBL/GenBank/DDBJ databases">
        <authorList>
            <person name="Varghese N."/>
            <person name="Submissions S."/>
        </authorList>
    </citation>
    <scope>NUCLEOTIDE SEQUENCE [LARGE SCALE GENOMIC DNA]</scope>
    <source>
        <strain evidence="2 4">CGMCC 1.10941</strain>
    </source>
</reference>
<keyword evidence="3" id="KW-0378">Hydrolase</keyword>
<dbReference type="RefSeq" id="WP_089741125.1">
    <property type="nucleotide sequence ID" value="NZ_FNHD01000001.1"/>
</dbReference>
<reference evidence="3 5" key="2">
    <citation type="submission" date="2019-02" db="EMBL/GenBank/DDBJ databases">
        <authorList>
            <consortium name="Pathogen Informatics"/>
        </authorList>
    </citation>
    <scope>NUCLEOTIDE SEQUENCE [LARGE SCALE GENOMIC DNA]</scope>
    <source>
        <strain evidence="3 5">3012STDY6944375</strain>
    </source>
</reference>
<evidence type="ECO:0000313" key="5">
    <source>
        <dbReference type="Proteomes" id="UP000290013"/>
    </source>
</evidence>
<dbReference type="InterPro" id="IPR043129">
    <property type="entry name" value="ATPase_NBD"/>
</dbReference>
<dbReference type="PANTHER" id="PTHR30005">
    <property type="entry name" value="EXOPOLYPHOSPHATASE"/>
    <property type="match status" value="1"/>
</dbReference>
<dbReference type="Proteomes" id="UP000199242">
    <property type="component" value="Unassembled WGS sequence"/>
</dbReference>
<dbReference type="SUPFAM" id="SSF53067">
    <property type="entry name" value="Actin-like ATPase domain"/>
    <property type="match status" value="2"/>
</dbReference>
<dbReference type="Proteomes" id="UP000290013">
    <property type="component" value="Chromosome"/>
</dbReference>
<dbReference type="EMBL" id="LR215974">
    <property type="protein sequence ID" value="VFB02342.1"/>
    <property type="molecule type" value="Genomic_DNA"/>
</dbReference>
<proteinExistence type="predicted"/>
<evidence type="ECO:0000313" key="3">
    <source>
        <dbReference type="EMBL" id="VFB02342.1"/>
    </source>
</evidence>